<dbReference type="EMBL" id="JAPFGC010000001">
    <property type="protein sequence ID" value="MDA0175921.1"/>
    <property type="molecule type" value="Genomic_DNA"/>
</dbReference>
<reference evidence="2" key="1">
    <citation type="submission" date="2022-11" db="EMBL/GenBank/DDBJ databases">
        <title>Refractory cell wall polysaccharides provide important carbon source for microbial heterotrophs in the hadal ocean.</title>
        <authorList>
            <person name="Zhu X."/>
        </authorList>
    </citation>
    <scope>NUCLEOTIDE SEQUENCE</scope>
    <source>
        <strain evidence="2">MTRN7</strain>
    </source>
</reference>
<keyword evidence="5" id="KW-1185">Reference proteome</keyword>
<sequence>MILKMLTLNNIKSVIITLVIIFAVWYYKDAEKAKADLKVQQSNSEMIRKYDSLRFASVTYSESELKEYLEYQRKDLQDFLQQNDVKLRRIQQIITQQLKYQDTVSRNVNLQPILDAINKNQNIKVPVVDSTRCMIIKGYVAFENDTLSLNITDRKFKNRSDVISYWERNQWRFLGIKTRLFGRKKATVIIKDDCGNTETFVIDKKN</sequence>
<dbReference type="Proteomes" id="UP001149142">
    <property type="component" value="Unassembled WGS sequence"/>
</dbReference>
<organism evidence="2 5">
    <name type="scientific">Mesoflavibacter profundi</name>
    <dbReference type="NCBI Taxonomy" id="2708110"/>
    <lineage>
        <taxon>Bacteria</taxon>
        <taxon>Pseudomonadati</taxon>
        <taxon>Bacteroidota</taxon>
        <taxon>Flavobacteriia</taxon>
        <taxon>Flavobacteriales</taxon>
        <taxon>Flavobacteriaceae</taxon>
        <taxon>Mesoflavibacter</taxon>
    </lineage>
</organism>
<keyword evidence="1" id="KW-0472">Membrane</keyword>
<keyword evidence="1" id="KW-1133">Transmembrane helix</keyword>
<proteinExistence type="predicted"/>
<evidence type="ECO:0000313" key="4">
    <source>
        <dbReference type="EMBL" id="MDA0175935.1"/>
    </source>
</evidence>
<evidence type="ECO:0000313" key="3">
    <source>
        <dbReference type="EMBL" id="MDA0175921.1"/>
    </source>
</evidence>
<accession>A0ABT4RVK4</accession>
<evidence type="ECO:0000256" key="1">
    <source>
        <dbReference type="SAM" id="Phobius"/>
    </source>
</evidence>
<protein>
    <submittedName>
        <fullName evidence="2">Uncharacterized protein</fullName>
    </submittedName>
</protein>
<name>A0ABT4RVK4_9FLAO</name>
<dbReference type="EMBL" id="JAPFGC010000002">
    <property type="protein sequence ID" value="MDA0175935.1"/>
    <property type="molecule type" value="Genomic_DNA"/>
</dbReference>
<feature type="transmembrane region" description="Helical" evidence="1">
    <location>
        <begin position="6"/>
        <end position="27"/>
    </location>
</feature>
<comment type="caution">
    <text evidence="2">The sequence shown here is derived from an EMBL/GenBank/DDBJ whole genome shotgun (WGS) entry which is preliminary data.</text>
</comment>
<dbReference type="RefSeq" id="WP_270004807.1">
    <property type="nucleotide sequence ID" value="NZ_JAPFGC010000001.1"/>
</dbReference>
<evidence type="ECO:0000313" key="5">
    <source>
        <dbReference type="Proteomes" id="UP001149142"/>
    </source>
</evidence>
<gene>
    <name evidence="2" type="ORF">OOZ35_00040</name>
    <name evidence="3" type="ORF">OOZ35_00275</name>
    <name evidence="4" type="ORF">OOZ35_00345</name>
</gene>
<evidence type="ECO:0000313" key="2">
    <source>
        <dbReference type="EMBL" id="MDA0175874.1"/>
    </source>
</evidence>
<keyword evidence="1" id="KW-0812">Transmembrane</keyword>
<dbReference type="EMBL" id="JAPFGC010000001">
    <property type="protein sequence ID" value="MDA0175874.1"/>
    <property type="molecule type" value="Genomic_DNA"/>
</dbReference>